<organism evidence="2 3">
    <name type="scientific">Lactuca virosa</name>
    <dbReference type="NCBI Taxonomy" id="75947"/>
    <lineage>
        <taxon>Eukaryota</taxon>
        <taxon>Viridiplantae</taxon>
        <taxon>Streptophyta</taxon>
        <taxon>Embryophyta</taxon>
        <taxon>Tracheophyta</taxon>
        <taxon>Spermatophyta</taxon>
        <taxon>Magnoliopsida</taxon>
        <taxon>eudicotyledons</taxon>
        <taxon>Gunneridae</taxon>
        <taxon>Pentapetalae</taxon>
        <taxon>asterids</taxon>
        <taxon>campanulids</taxon>
        <taxon>Asterales</taxon>
        <taxon>Asteraceae</taxon>
        <taxon>Cichorioideae</taxon>
        <taxon>Cichorieae</taxon>
        <taxon>Lactucinae</taxon>
        <taxon>Lactuca</taxon>
    </lineage>
</organism>
<gene>
    <name evidence="2" type="ORF">LVIROSA_LOCUS10345</name>
</gene>
<name>A0AAU9MA11_9ASTR</name>
<evidence type="ECO:0000313" key="2">
    <source>
        <dbReference type="EMBL" id="CAH1423050.1"/>
    </source>
</evidence>
<dbReference type="Proteomes" id="UP001157418">
    <property type="component" value="Unassembled WGS sequence"/>
</dbReference>
<dbReference type="AlphaFoldDB" id="A0AAU9MA11"/>
<evidence type="ECO:0000313" key="3">
    <source>
        <dbReference type="Proteomes" id="UP001157418"/>
    </source>
</evidence>
<reference evidence="2 3" key="1">
    <citation type="submission" date="2022-01" db="EMBL/GenBank/DDBJ databases">
        <authorList>
            <person name="Xiong W."/>
            <person name="Schranz E."/>
        </authorList>
    </citation>
    <scope>NUCLEOTIDE SEQUENCE [LARGE SCALE GENOMIC DNA]</scope>
</reference>
<feature type="region of interest" description="Disordered" evidence="1">
    <location>
        <begin position="20"/>
        <end position="52"/>
    </location>
</feature>
<proteinExistence type="predicted"/>
<accession>A0AAU9MA11</accession>
<comment type="caution">
    <text evidence="2">The sequence shown here is derived from an EMBL/GenBank/DDBJ whole genome shotgun (WGS) entry which is preliminary data.</text>
</comment>
<keyword evidence="3" id="KW-1185">Reference proteome</keyword>
<sequence length="125" mass="13896">MGSMAQTAIPLNVIHLDEFSEGEISQGTHSDVESDDDQPNTRKRNDSSSRGANYVEALSSSAPPVKKIMLAVNLEELTDEWRLPIEEVREVMLEHNASVHEDKDERRSTKLAQMYASTDGGLIVQ</sequence>
<dbReference type="EMBL" id="CAKMRJ010001112">
    <property type="protein sequence ID" value="CAH1423050.1"/>
    <property type="molecule type" value="Genomic_DNA"/>
</dbReference>
<protein>
    <submittedName>
        <fullName evidence="2">Uncharacterized protein</fullName>
    </submittedName>
</protein>
<evidence type="ECO:0000256" key="1">
    <source>
        <dbReference type="SAM" id="MobiDB-lite"/>
    </source>
</evidence>